<feature type="domain" description="Calpain catalytic" evidence="7">
    <location>
        <begin position="79"/>
        <end position="377"/>
    </location>
</feature>
<dbReference type="PRINTS" id="PR00704">
    <property type="entry name" value="CALPAIN"/>
</dbReference>
<dbReference type="PROSITE" id="PS00139">
    <property type="entry name" value="THIOL_PROTEASE_CYS"/>
    <property type="match status" value="1"/>
</dbReference>
<dbReference type="EMBL" id="CAWYQH010000174">
    <property type="protein sequence ID" value="CAK8698019.1"/>
    <property type="molecule type" value="Genomic_DNA"/>
</dbReference>
<comment type="caution">
    <text evidence="8">The sequence shown here is derived from an EMBL/GenBank/DDBJ whole genome shotgun (WGS) entry which is preliminary data.</text>
</comment>
<gene>
    <name evidence="8" type="ORF">CVLEPA_LOCUS31489</name>
</gene>
<dbReference type="InterPro" id="IPR038765">
    <property type="entry name" value="Papain-like_cys_pep_sf"/>
</dbReference>
<dbReference type="SUPFAM" id="SSF49758">
    <property type="entry name" value="Calpain large subunit, middle domain (domain III)"/>
    <property type="match status" value="1"/>
</dbReference>
<dbReference type="InterPro" id="IPR022682">
    <property type="entry name" value="Calpain_domain_III"/>
</dbReference>
<feature type="active site" evidence="5">
    <location>
        <position position="137"/>
    </location>
</feature>
<dbReference type="Pfam" id="PF01067">
    <property type="entry name" value="Calpain_III"/>
    <property type="match status" value="1"/>
</dbReference>
<name>A0ABP0H205_CLALP</name>
<organism evidence="8 9">
    <name type="scientific">Clavelina lepadiformis</name>
    <name type="common">Light-bulb sea squirt</name>
    <name type="synonym">Ascidia lepadiformis</name>
    <dbReference type="NCBI Taxonomy" id="159417"/>
    <lineage>
        <taxon>Eukaryota</taxon>
        <taxon>Metazoa</taxon>
        <taxon>Chordata</taxon>
        <taxon>Tunicata</taxon>
        <taxon>Ascidiacea</taxon>
        <taxon>Aplousobranchia</taxon>
        <taxon>Clavelinidae</taxon>
        <taxon>Clavelina</taxon>
    </lineage>
</organism>
<keyword evidence="2 5" id="KW-0645">Protease</keyword>
<feature type="region of interest" description="Disordered" evidence="6">
    <location>
        <begin position="1"/>
        <end position="42"/>
    </location>
</feature>
<evidence type="ECO:0000256" key="2">
    <source>
        <dbReference type="ARBA" id="ARBA00022670"/>
    </source>
</evidence>
<protein>
    <recommendedName>
        <fullName evidence="7">Calpain catalytic domain-containing protein</fullName>
    </recommendedName>
</protein>
<sequence>MGIGDSRPLPPVPKEEDKDIDFNEDTIDVPPPPEPKADPDIRENVEGSTLYNVENVTTEYTEIKDAIVDKSNATGKTYVYRDQEFPSESISLYYSSRPPSRWDTIKWKRPTDISRDPRLLTDGVGSEDIVQGQLGDCWWLASCAAISRSATHMKRIIPQDQKMTGPDYVGMFHFRFWRYGKWVDVIVDDQLPTMNGFLCFGRSADKNEFWLPLLEKAYAKLHGSYQAIEGGFTQDGMEDLTGGIAINYDLGRKTPDSLFTILYKAFRNESFVSAGIGGSGNIEDRFTGLVSAHAYAMLKVARAAYEGGYVDLVKFRNPWGGSTEWRGDWSDSSTKWDTMDESVKRQLGYADKDNGEWWMSYDDFTTYFNDVTICTVGPDFDADGAPSGDKWLLSTINGEWKSGVSAGGSRNDIYSYATNPQYLLYLQEADDYDPDEDSPAEKGKCSVLAGLMQEYRRSGKEDGLDNLYISLNIFKVSQPPRTRLDARFFSRNREVATTSTYVNRREVTITAELDPGYYVIVPSCFNAGDSGTFLIRVFTEKNVDIQDITG</sequence>
<evidence type="ECO:0000313" key="9">
    <source>
        <dbReference type="Proteomes" id="UP001642483"/>
    </source>
</evidence>
<dbReference type="InterPro" id="IPR033883">
    <property type="entry name" value="C2_III"/>
</dbReference>
<dbReference type="CDD" id="cd00044">
    <property type="entry name" value="CysPc"/>
    <property type="match status" value="1"/>
</dbReference>
<keyword evidence="3 5" id="KW-0378">Hydrolase</keyword>
<dbReference type="Pfam" id="PF00648">
    <property type="entry name" value="Peptidase_C2"/>
    <property type="match status" value="1"/>
</dbReference>
<dbReference type="InterPro" id="IPR036213">
    <property type="entry name" value="Calpain_III_sf"/>
</dbReference>
<dbReference type="Gene3D" id="2.60.120.380">
    <property type="match status" value="1"/>
</dbReference>
<evidence type="ECO:0000256" key="4">
    <source>
        <dbReference type="ARBA" id="ARBA00022807"/>
    </source>
</evidence>
<evidence type="ECO:0000256" key="1">
    <source>
        <dbReference type="ARBA" id="ARBA00007623"/>
    </source>
</evidence>
<feature type="active site" evidence="5">
    <location>
        <position position="317"/>
    </location>
</feature>
<evidence type="ECO:0000256" key="6">
    <source>
        <dbReference type="SAM" id="MobiDB-lite"/>
    </source>
</evidence>
<dbReference type="SUPFAM" id="SSF54001">
    <property type="entry name" value="Cysteine proteinases"/>
    <property type="match status" value="1"/>
</dbReference>
<dbReference type="PANTHER" id="PTHR10183:SF379">
    <property type="entry name" value="CALPAIN-5"/>
    <property type="match status" value="1"/>
</dbReference>
<keyword evidence="9" id="KW-1185">Reference proteome</keyword>
<dbReference type="SMART" id="SM00230">
    <property type="entry name" value="CysPc"/>
    <property type="match status" value="1"/>
</dbReference>
<dbReference type="CDD" id="cd00214">
    <property type="entry name" value="Calpain_III"/>
    <property type="match status" value="1"/>
</dbReference>
<dbReference type="SMART" id="SM00720">
    <property type="entry name" value="calpain_III"/>
    <property type="match status" value="1"/>
</dbReference>
<reference evidence="8 9" key="1">
    <citation type="submission" date="2024-02" db="EMBL/GenBank/DDBJ databases">
        <authorList>
            <person name="Daric V."/>
            <person name="Darras S."/>
        </authorList>
    </citation>
    <scope>NUCLEOTIDE SEQUENCE [LARGE SCALE GENOMIC DNA]</scope>
</reference>
<dbReference type="PROSITE" id="PS50203">
    <property type="entry name" value="CALPAIN_CAT"/>
    <property type="match status" value="1"/>
</dbReference>
<evidence type="ECO:0000313" key="8">
    <source>
        <dbReference type="EMBL" id="CAK8698019.1"/>
    </source>
</evidence>
<dbReference type="InterPro" id="IPR022684">
    <property type="entry name" value="Calpain_cysteine_protease"/>
</dbReference>
<evidence type="ECO:0000256" key="5">
    <source>
        <dbReference type="PROSITE-ProRule" id="PRU00239"/>
    </source>
</evidence>
<accession>A0ABP0H205</accession>
<dbReference type="PANTHER" id="PTHR10183">
    <property type="entry name" value="CALPAIN"/>
    <property type="match status" value="1"/>
</dbReference>
<keyword evidence="4 5" id="KW-0788">Thiol protease</keyword>
<dbReference type="InterPro" id="IPR022683">
    <property type="entry name" value="Calpain_III"/>
</dbReference>
<comment type="similarity">
    <text evidence="1">Belongs to the peptidase C2 family.</text>
</comment>
<proteinExistence type="inferred from homology"/>
<dbReference type="InterPro" id="IPR001300">
    <property type="entry name" value="Peptidase_C2_calpain_cat"/>
</dbReference>
<dbReference type="InterPro" id="IPR000169">
    <property type="entry name" value="Pept_cys_AS"/>
</dbReference>
<feature type="active site" evidence="5">
    <location>
        <position position="293"/>
    </location>
</feature>
<evidence type="ECO:0000259" key="7">
    <source>
        <dbReference type="PROSITE" id="PS50203"/>
    </source>
</evidence>
<dbReference type="Gene3D" id="3.90.70.10">
    <property type="entry name" value="Cysteine proteinases"/>
    <property type="match status" value="1"/>
</dbReference>
<dbReference type="Proteomes" id="UP001642483">
    <property type="component" value="Unassembled WGS sequence"/>
</dbReference>
<evidence type="ECO:0000256" key="3">
    <source>
        <dbReference type="ARBA" id="ARBA00022801"/>
    </source>
</evidence>